<dbReference type="Gene3D" id="1.10.1240.100">
    <property type="match status" value="2"/>
</dbReference>
<evidence type="ECO:0000313" key="17">
    <source>
        <dbReference type="Proteomes" id="UP001528823"/>
    </source>
</evidence>
<dbReference type="PRINTS" id="PR00370">
    <property type="entry name" value="FMOXYGENASE"/>
</dbReference>
<dbReference type="EMBL" id="JAPMOU010000012">
    <property type="protein sequence ID" value="MDE1462571.1"/>
    <property type="molecule type" value="Genomic_DNA"/>
</dbReference>
<accession>A0ABT5U985</accession>
<dbReference type="NCBIfam" id="TIGR01733">
    <property type="entry name" value="AA-adenyl-dom"/>
    <property type="match status" value="1"/>
</dbReference>
<evidence type="ECO:0000256" key="5">
    <source>
        <dbReference type="ARBA" id="ARBA00022553"/>
    </source>
</evidence>
<comment type="pathway">
    <text evidence="2">Antibiotic biosynthesis.</text>
</comment>
<dbReference type="InterPro" id="IPR020841">
    <property type="entry name" value="PKS_Beta-ketoAc_synthase_dom"/>
</dbReference>
<dbReference type="Gene3D" id="3.40.50.980">
    <property type="match status" value="2"/>
</dbReference>
<dbReference type="InterPro" id="IPR009081">
    <property type="entry name" value="PP-bd_ACP"/>
</dbReference>
<dbReference type="PANTHER" id="PTHR43775:SF37">
    <property type="entry name" value="SI:DKEY-61P9.11"/>
    <property type="match status" value="1"/>
</dbReference>
<dbReference type="InterPro" id="IPR036188">
    <property type="entry name" value="FAD/NAD-bd_sf"/>
</dbReference>
<dbReference type="CDD" id="cd12116">
    <property type="entry name" value="A_NRPS_Ta1_like"/>
    <property type="match status" value="1"/>
</dbReference>
<dbReference type="InterPro" id="IPR029063">
    <property type="entry name" value="SAM-dependent_MTases_sf"/>
</dbReference>
<gene>
    <name evidence="16" type="ORF">ORQ98_11380</name>
</gene>
<feature type="domain" description="PKS/mFAS DH" evidence="15">
    <location>
        <begin position="2649"/>
        <end position="2934"/>
    </location>
</feature>
<evidence type="ECO:0000259" key="14">
    <source>
        <dbReference type="PROSITE" id="PS52004"/>
    </source>
</evidence>
<dbReference type="InterPro" id="IPR014031">
    <property type="entry name" value="Ketoacyl_synth_C"/>
</dbReference>
<dbReference type="PROSITE" id="PS52004">
    <property type="entry name" value="KS3_2"/>
    <property type="match status" value="2"/>
</dbReference>
<dbReference type="Pfam" id="PF13649">
    <property type="entry name" value="Methyltransf_25"/>
    <property type="match status" value="1"/>
</dbReference>
<evidence type="ECO:0000256" key="2">
    <source>
        <dbReference type="ARBA" id="ARBA00004792"/>
    </source>
</evidence>
<keyword evidence="5" id="KW-0597">Phosphoprotein</keyword>
<evidence type="ECO:0000313" key="16">
    <source>
        <dbReference type="EMBL" id="MDE1462571.1"/>
    </source>
</evidence>
<dbReference type="InterPro" id="IPR049900">
    <property type="entry name" value="PKS_mFAS_DH"/>
</dbReference>
<keyword evidence="8" id="KW-0677">Repeat</keyword>
<dbReference type="Pfam" id="PF02801">
    <property type="entry name" value="Ketoacyl-synt_C"/>
    <property type="match status" value="2"/>
</dbReference>
<dbReference type="Gene3D" id="2.30.38.10">
    <property type="entry name" value="Luciferase, Domain 3"/>
    <property type="match status" value="1"/>
</dbReference>
<dbReference type="SUPFAM" id="SSF47336">
    <property type="entry name" value="ACP-like"/>
    <property type="match status" value="2"/>
</dbReference>
<organism evidence="16 17">
    <name type="scientific">Spartinivicinus poritis</name>
    <dbReference type="NCBI Taxonomy" id="2994640"/>
    <lineage>
        <taxon>Bacteria</taxon>
        <taxon>Pseudomonadati</taxon>
        <taxon>Pseudomonadota</taxon>
        <taxon>Gammaproteobacteria</taxon>
        <taxon>Oceanospirillales</taxon>
        <taxon>Zooshikellaceae</taxon>
        <taxon>Spartinivicinus</taxon>
    </lineage>
</organism>
<dbReference type="Pfam" id="PF22336">
    <property type="entry name" value="RhiE-like_linker"/>
    <property type="match status" value="2"/>
</dbReference>
<keyword evidence="4" id="KW-0963">Cytoplasm</keyword>
<dbReference type="InterPro" id="IPR042104">
    <property type="entry name" value="PKS_dehydratase_sf"/>
</dbReference>
<dbReference type="SUPFAM" id="SSF56801">
    <property type="entry name" value="Acetyl-CoA synthetase-like"/>
    <property type="match status" value="1"/>
</dbReference>
<dbReference type="Gene3D" id="3.30.300.30">
    <property type="match status" value="1"/>
</dbReference>
<dbReference type="InterPro" id="IPR000960">
    <property type="entry name" value="Flavin_mOase"/>
</dbReference>
<dbReference type="InterPro" id="IPR049552">
    <property type="entry name" value="PKS_DH_N"/>
</dbReference>
<dbReference type="CDD" id="cd00833">
    <property type="entry name" value="PKS"/>
    <property type="match status" value="2"/>
</dbReference>
<dbReference type="InterPro" id="IPR041698">
    <property type="entry name" value="Methyltransf_25"/>
</dbReference>
<feature type="region of interest" description="C-terminal hotdog fold" evidence="11">
    <location>
        <begin position="2790"/>
        <end position="2934"/>
    </location>
</feature>
<dbReference type="SUPFAM" id="SSF51905">
    <property type="entry name" value="FAD/NAD(P)-binding domain"/>
    <property type="match status" value="1"/>
</dbReference>
<dbReference type="Gene3D" id="3.10.129.110">
    <property type="entry name" value="Polyketide synthase dehydratase"/>
    <property type="match status" value="1"/>
</dbReference>
<evidence type="ECO:0000256" key="1">
    <source>
        <dbReference type="ARBA" id="ARBA00004496"/>
    </source>
</evidence>
<dbReference type="SMART" id="SM00825">
    <property type="entry name" value="PKS_KS"/>
    <property type="match status" value="2"/>
</dbReference>
<keyword evidence="6" id="KW-0285">Flavoprotein</keyword>
<dbReference type="Pfam" id="PF21089">
    <property type="entry name" value="PKS_DH_N"/>
    <property type="match status" value="1"/>
</dbReference>
<dbReference type="InterPro" id="IPR025110">
    <property type="entry name" value="AMP-bd_C"/>
</dbReference>
<name>A0ABT5U985_9GAMM</name>
<keyword evidence="10" id="KW-0560">Oxidoreductase</keyword>
<evidence type="ECO:0000256" key="7">
    <source>
        <dbReference type="ARBA" id="ARBA00022679"/>
    </source>
</evidence>
<feature type="domain" description="Ketosynthase family 3 (KS3)" evidence="14">
    <location>
        <begin position="2025"/>
        <end position="2451"/>
    </location>
</feature>
<dbReference type="Gene3D" id="3.40.47.10">
    <property type="match status" value="2"/>
</dbReference>
<dbReference type="SUPFAM" id="SSF53901">
    <property type="entry name" value="Thiolase-like"/>
    <property type="match status" value="2"/>
</dbReference>
<dbReference type="InterPro" id="IPR054514">
    <property type="entry name" value="RhiE-like_linker"/>
</dbReference>
<dbReference type="Pfam" id="PF00109">
    <property type="entry name" value="ketoacyl-synt"/>
    <property type="match status" value="2"/>
</dbReference>
<dbReference type="InterPro" id="IPR020806">
    <property type="entry name" value="PKS_PP-bd"/>
</dbReference>
<dbReference type="PROSITE" id="PS00455">
    <property type="entry name" value="AMP_BINDING"/>
    <property type="match status" value="1"/>
</dbReference>
<dbReference type="SUPFAM" id="SSF53335">
    <property type="entry name" value="S-adenosyl-L-methionine-dependent methyltransferases"/>
    <property type="match status" value="1"/>
</dbReference>
<reference evidence="16 17" key="1">
    <citation type="submission" date="2022-11" db="EMBL/GenBank/DDBJ databases">
        <title>Spartinivicinus poritis sp. nov., isolated from scleractinian coral Porites lutea.</title>
        <authorList>
            <person name="Zhang G."/>
            <person name="Cai L."/>
            <person name="Wei Q."/>
        </authorList>
    </citation>
    <scope>NUCLEOTIDE SEQUENCE [LARGE SCALE GENOMIC DNA]</scope>
    <source>
        <strain evidence="16 17">A2-2</strain>
    </source>
</reference>
<dbReference type="InterPro" id="IPR036736">
    <property type="entry name" value="ACP-like_sf"/>
</dbReference>
<evidence type="ECO:0000256" key="12">
    <source>
        <dbReference type="SAM" id="MobiDB-lite"/>
    </source>
</evidence>
<dbReference type="InterPro" id="IPR049551">
    <property type="entry name" value="PKS_DH_C"/>
</dbReference>
<dbReference type="InterPro" id="IPR010071">
    <property type="entry name" value="AA_adenyl_dom"/>
</dbReference>
<dbReference type="Pfam" id="PF13193">
    <property type="entry name" value="AMP-binding_C"/>
    <property type="match status" value="1"/>
</dbReference>
<dbReference type="PROSITE" id="PS52019">
    <property type="entry name" value="PKS_MFAS_DH"/>
    <property type="match status" value="1"/>
</dbReference>
<proteinExistence type="predicted"/>
<dbReference type="Pfam" id="PF14765">
    <property type="entry name" value="PS-DH"/>
    <property type="match status" value="1"/>
</dbReference>
<dbReference type="InterPro" id="IPR050091">
    <property type="entry name" value="PKS_NRPS_Biosynth_Enz"/>
</dbReference>
<feature type="domain" description="Carrier" evidence="13">
    <location>
        <begin position="590"/>
        <end position="665"/>
    </location>
</feature>
<dbReference type="SMART" id="SM00826">
    <property type="entry name" value="PKS_DH"/>
    <property type="match status" value="1"/>
</dbReference>
<comment type="caution">
    <text evidence="11">Lacks conserved residue(s) required for the propagation of feature annotation.</text>
</comment>
<keyword evidence="7" id="KW-0808">Transferase</keyword>
<evidence type="ECO:0000259" key="13">
    <source>
        <dbReference type="PROSITE" id="PS50075"/>
    </source>
</evidence>
<dbReference type="InterPro" id="IPR020807">
    <property type="entry name" value="PKS_DH"/>
</dbReference>
<evidence type="ECO:0000256" key="11">
    <source>
        <dbReference type="PROSITE-ProRule" id="PRU01363"/>
    </source>
</evidence>
<feature type="region of interest" description="N-terminal hotdog fold" evidence="11">
    <location>
        <begin position="2649"/>
        <end position="2776"/>
    </location>
</feature>
<dbReference type="PROSITE" id="PS50075">
    <property type="entry name" value="CARRIER"/>
    <property type="match status" value="2"/>
</dbReference>
<keyword evidence="3" id="KW-0596">Phosphopantetheine</keyword>
<dbReference type="Pfam" id="PF00501">
    <property type="entry name" value="AMP-binding"/>
    <property type="match status" value="1"/>
</dbReference>
<feature type="domain" description="Carrier" evidence="13">
    <location>
        <begin position="1906"/>
        <end position="1981"/>
    </location>
</feature>
<dbReference type="Gene3D" id="3.50.50.60">
    <property type="entry name" value="FAD/NAD(P)-binding domain"/>
    <property type="match status" value="1"/>
</dbReference>
<sequence length="3230" mass="359475">MLLALVCARFSLDQATLINCLFIFKPRTKSAFFKHPWIVDLLDKTAKAMNRAHNIIDAQIESQLLTRWNDTDAKYPKDKCFHELFEEQAQKTPDAIAVVYEGGSLTYKALSRKSTLLAKYLQQQGVKPDSLVAIYLERSLNMMVGLLAILKAGGAYVPLDPEYPTERLSYIVKNSQALRILTQAKLMNKASQWIGKTEKVILIDQDWKVIKKAAKAQTLLKKKVKPHHLAYVIYTSGSTGNPKGVMVEHRALVNFLVAMGQRPGLHSGDRLLAVTTTSFDIAGLELYLPLLNGAQCYICPSETAKNAKALKKTIQCIKPTIMQATPTTWSMLFHAGWKNKEKVKILCGGEALPQSLRAYFVKSRSEAWNMYGPTETTIWSTTQLIAKTGAISIGRPIANTRIYILDEQGKQVAIGSAGELCIAGDGLARGYLQQPELTAEKFIDHPFKKGKKLYKTGDFARWQAEGTLEFLERIDQQIKMRGFRIEIGEIEDRLNRHPDIQQSVVIAKGEGDKKQLIAYVVQRVEKDKTAKPQVINKKIIRYLRRYLPDYMIPAFFIPLDNIPLTLNGKIDRKALIERQVVITRGHYIRSPQSLLEKRVLLIWQNVLGIQQISTEDVFFDVGGNSALAVVVAQKMKTEVDQRFNVAQLLKHKTIKAICQQLRQDSAQAQIKELPPNDAPIKALNTQNKASETGDNVAATAGNEPMAIVGMSGQFPQAKALDEFWQNIVQGRNTITEIPPDRWDWQAVYGDPVTEANKTRIKWGGFLDGIGLFDPLFFDISPREAVLMDPQQRLLLTHTWLALEDANIVPSKFAETPTGVFMAAGRCEYQRETTPEDTPYMITCAMPSIIPNRISYTLNLQGPSEVIETTCSSSLVALHRAVQSIQRGECLQAVIGGVNLLLSPQGFIGYEAMGLLSDERKVRPFQDGAQGYVRSEGVAVIVIKPLKQAKADSDRIYALVRGTGVAHGGKGASLTAPHDVGIKAAMLQAYRTAGIDPRTVSYIEAHGTASVLGDSVEIEALKSGYRALAELQTYKGQSNAPCYLSSLKSTMGHSEVVSGMAAIIKAVSAIRHQTIPGIPGFRALHEQLSLAESPFKIIRDSIRWEPLLGSKGQSLPRRAGINSYGFGVNAHVLLEEYQEAPEAEPVVLHKGPVLIVLSAKNEQRLRAYAEKVQHYLALTSTEKAFDIANFAYTLQVGREAMQERWAMVASSPQALSQGLTDFIQNRQNECCFRGASITRVPTGGTQVQQALIEKNLYQLAELWVSGAVVPWEALHKGLPVKKIPLPTYPFLEKNYWQQDIVNVIDNGSDQPQKIKKKPKKTKKQKKVKDCKQPKQIKRVCIVGAGPAGLVMAKSLLEEGHEPVIYERQGNLGGVWNLQKNKTAGVYKNTRFQNSSYTSFFSDFYPQFSNSIFLKADEVSDYLHQYAKRFQLNRLIHYYTKVNRVKPQGKQWVVDSEYQGKSRQEVFDGVALCHGRFQIPLRPSIEGLDQFQGEVIHAGEYFDNRLFAGKRVLVIGNGVSGMDIAGEASENAAEVYWSLRSLRFVLPRMVGFIPNDFVSPANMLISGSTRNLRNIQRLKEADPDYYALYKKSGLFPSADDFKRRPFIHVNDDTIARVAQGKIQTIFNGIKRFDGSDCVLSGTEKRIKNLDVIVLCTGYRVKSALDYVEGLSPQQDLAMGLFHRENPSLVNSGGLQEIGTTGTLPFLEMSARWYAQIMSGNYQLSAEERAYQVNTNDIVIAPLASVLFGLKLGLLPRPDKEFKAFWHFINMPSFPMIYRLRGPHADPNAEYMLNQCKQRAFIHTDQQDPEIEKIKHRLLAGLGNAVLRDLLSREEITEVEYQQAQQFQHDPLLLNWDVQYIKAEKDTSGEKAKTTVETETKLSSTKALKQQKSKSEKNVAALSRNTSREVFRQHLVTLMAETLKLDVSEINPDNNLSQYGFNSMTLMVFSNKIAATYQGLRLDSSVFMEHVTLQGISDYLYDKYCESQRTEAEQKDHFALAVNEIQPEKPHFQPSSINNSQRSDLSDEADIAIIGVGGKLPGANSLAEFWQNLVADKSCVSEIPKDRWNWKSYYGDLGETNKTDCYHGAFIDDVGCFDPLHFHISPREAELIDPQQRLLLEATWETLEQSGYTKDDLYDQKVGVFIGVERQDYAQRIKATDCPIDGHLNTGNAHAMIANRIAHFFGWKGPVAAIDAACCSSFVAIQNAANSLYNQQADLALAGGVNLLLTPDVFIYNRKLGLFTGENHIKPFDQAASGHFFGDALGLVLLKRLSAAQRDGDTIYGVIKGLSVRHGGQGVMLTAPNAVSHKEVIQEALQQARLQASDIDYIEAQGTGNAMADIVELKAYHALFADTAKQPVKIGSIKGHTGHFSGASGVVSLIKAVLSLKNNRLIKVAHFNQLNWHSSDEPFACQVLAETIDWQPKQEKGLVTPRRVGIHNFGFGGVTGHLVLEEYVAPSNSNVRALVDTPELILLSARTQPQLVQSAQRLLHYIDAKTYQYYGLSDIHLRDIAYTLQRGRQALEKRVAFQVSNIDQLREQLQAFIVGEDSPYSYGGHKEPDRQLVNFVLDKDIQRVIDHWIDERQLEKIAALWVQGIAIDWQRLYTHQEQPQKIALPTYPFVKQRYWIPGEESVDSETQHSQQVSTSINRLSPLVHENTSDFTEQRYSSTFSGDEFFLADCLVGEHKVLPWAATLEMVRVAINQATAGNRDEQGKAIQIQNVILANPILAQHATQQVHIGLFPQDGNAIHFEIYSTTANQQDETIVHIQGVASWCDMPALSPLDLTALKTACRQQQLDGNTCYQALKARGVDYGPGYQAVENLFVGNQQVLAKLSLPATLMASQPLYELHPSLIDAALQAVVGLLWEGKKVIPHPSLPAGLHTVSIWGRCSTSLWVWVRIVGVNKEQFDLVLCDDDGVVVLSIDGLSYQQQTEAFELPATAEQRIPEEVKGMIPTLNKTGSMTKALADYSIAFAEYAGQCQGEVLDIGCAYGVATQAAIERGGRVLAVDMEQGHLDILQANLSDLHKQSVRTQRGVLPAVDFAQSTFSAIHAGRILHFLTPDALQQSLRKMYQWLRPGGKLFIVTDTPYFPHWASRVMEYEARKANGDLWPGYINDLSDFFHARKTDGLTDGFDAGAQAEEALGGVEAINLLDPDILVRECSAAGFDIEDVGFESLAISVGGVKLKGGMEHAGIIAVKPQQTIQVQQTSQAQQTTQVTGTSAFIEKYEMEALS</sequence>
<dbReference type="InterPro" id="IPR000873">
    <property type="entry name" value="AMP-dep_synth/lig_dom"/>
</dbReference>
<comment type="caution">
    <text evidence="16">The sequence shown here is derived from an EMBL/GenBank/DDBJ whole genome shotgun (WGS) entry which is preliminary data.</text>
</comment>
<keyword evidence="17" id="KW-1185">Reference proteome</keyword>
<comment type="subcellular location">
    <subcellularLocation>
        <location evidence="1">Cytoplasm</location>
    </subcellularLocation>
</comment>
<feature type="region of interest" description="Disordered" evidence="12">
    <location>
        <begin position="1306"/>
        <end position="1329"/>
    </location>
</feature>
<dbReference type="SMART" id="SM00823">
    <property type="entry name" value="PKS_PP"/>
    <property type="match status" value="1"/>
</dbReference>
<protein>
    <submittedName>
        <fullName evidence="16">Amino acid adenylation domain-containing protein</fullName>
    </submittedName>
</protein>
<dbReference type="InterPro" id="IPR014030">
    <property type="entry name" value="Ketoacyl_synth_N"/>
</dbReference>
<dbReference type="InterPro" id="IPR020845">
    <property type="entry name" value="AMP-binding_CS"/>
</dbReference>
<dbReference type="RefSeq" id="WP_274688928.1">
    <property type="nucleotide sequence ID" value="NZ_JAPMOU010000012.1"/>
</dbReference>
<keyword evidence="9" id="KW-0274">FAD</keyword>
<feature type="compositionally biased region" description="Basic residues" evidence="12">
    <location>
        <begin position="1312"/>
        <end position="1325"/>
    </location>
</feature>
<evidence type="ECO:0000256" key="10">
    <source>
        <dbReference type="ARBA" id="ARBA00023002"/>
    </source>
</evidence>
<evidence type="ECO:0000256" key="3">
    <source>
        <dbReference type="ARBA" id="ARBA00022450"/>
    </source>
</evidence>
<dbReference type="Pfam" id="PF00743">
    <property type="entry name" value="FMO-like"/>
    <property type="match status" value="1"/>
</dbReference>
<dbReference type="Gene3D" id="1.10.1200.10">
    <property type="entry name" value="ACP-like"/>
    <property type="match status" value="2"/>
</dbReference>
<dbReference type="InterPro" id="IPR016039">
    <property type="entry name" value="Thiolase-like"/>
</dbReference>
<evidence type="ECO:0000256" key="6">
    <source>
        <dbReference type="ARBA" id="ARBA00022630"/>
    </source>
</evidence>
<evidence type="ECO:0000256" key="9">
    <source>
        <dbReference type="ARBA" id="ARBA00022827"/>
    </source>
</evidence>
<evidence type="ECO:0000256" key="8">
    <source>
        <dbReference type="ARBA" id="ARBA00022737"/>
    </source>
</evidence>
<evidence type="ECO:0000256" key="4">
    <source>
        <dbReference type="ARBA" id="ARBA00022490"/>
    </source>
</evidence>
<dbReference type="PANTHER" id="PTHR43775">
    <property type="entry name" value="FATTY ACID SYNTHASE"/>
    <property type="match status" value="1"/>
</dbReference>
<dbReference type="InterPro" id="IPR045851">
    <property type="entry name" value="AMP-bd_C_sf"/>
</dbReference>
<dbReference type="Pfam" id="PF00550">
    <property type="entry name" value="PP-binding"/>
    <property type="match status" value="2"/>
</dbReference>
<dbReference type="CDD" id="cd02440">
    <property type="entry name" value="AdoMet_MTases"/>
    <property type="match status" value="1"/>
</dbReference>
<dbReference type="Gene3D" id="3.40.50.150">
    <property type="entry name" value="Vaccinia Virus protein VP39"/>
    <property type="match status" value="1"/>
</dbReference>
<feature type="domain" description="Ketosynthase family 3 (KS3)" evidence="14">
    <location>
        <begin position="702"/>
        <end position="1135"/>
    </location>
</feature>
<dbReference type="Proteomes" id="UP001528823">
    <property type="component" value="Unassembled WGS sequence"/>
</dbReference>
<dbReference type="InterPro" id="IPR020946">
    <property type="entry name" value="Flavin_mOase-like"/>
</dbReference>
<evidence type="ECO:0000259" key="15">
    <source>
        <dbReference type="PROSITE" id="PS52019"/>
    </source>
</evidence>